<evidence type="ECO:0000313" key="1">
    <source>
        <dbReference type="Proteomes" id="UP000887579"/>
    </source>
</evidence>
<sequence>MGEVPRTHMGKAAALNRIAQLAATTMTPLLTGYYVDGAETQILCYTSAAITALGIPLVFYKGGFMKQHLANLPIRTDFDSKNQ</sequence>
<evidence type="ECO:0000313" key="2">
    <source>
        <dbReference type="WBParaSite" id="ES5_v2.g14878.t1"/>
    </source>
</evidence>
<protein>
    <submittedName>
        <fullName evidence="2">Uncharacterized protein</fullName>
    </submittedName>
</protein>
<proteinExistence type="predicted"/>
<name>A0AC34FEB9_9BILA</name>
<dbReference type="WBParaSite" id="ES5_v2.g14878.t1">
    <property type="protein sequence ID" value="ES5_v2.g14878.t1"/>
    <property type="gene ID" value="ES5_v2.g14878"/>
</dbReference>
<organism evidence="1 2">
    <name type="scientific">Panagrolaimus sp. ES5</name>
    <dbReference type="NCBI Taxonomy" id="591445"/>
    <lineage>
        <taxon>Eukaryota</taxon>
        <taxon>Metazoa</taxon>
        <taxon>Ecdysozoa</taxon>
        <taxon>Nematoda</taxon>
        <taxon>Chromadorea</taxon>
        <taxon>Rhabditida</taxon>
        <taxon>Tylenchina</taxon>
        <taxon>Panagrolaimomorpha</taxon>
        <taxon>Panagrolaimoidea</taxon>
        <taxon>Panagrolaimidae</taxon>
        <taxon>Panagrolaimus</taxon>
    </lineage>
</organism>
<dbReference type="Proteomes" id="UP000887579">
    <property type="component" value="Unplaced"/>
</dbReference>
<accession>A0AC34FEB9</accession>
<reference evidence="2" key="1">
    <citation type="submission" date="2022-11" db="UniProtKB">
        <authorList>
            <consortium name="WormBaseParasite"/>
        </authorList>
    </citation>
    <scope>IDENTIFICATION</scope>
</reference>